<reference evidence="2" key="2">
    <citation type="submission" date="2021-08" db="EMBL/GenBank/DDBJ databases">
        <authorList>
            <person name="Eriksson T."/>
        </authorList>
    </citation>
    <scope>NUCLEOTIDE SEQUENCE</scope>
    <source>
        <strain evidence="2">Stoneville</strain>
        <tissue evidence="2">Whole head</tissue>
    </source>
</reference>
<feature type="compositionally biased region" description="Gly residues" evidence="1">
    <location>
        <begin position="241"/>
        <end position="250"/>
    </location>
</feature>
<feature type="region of interest" description="Disordered" evidence="1">
    <location>
        <begin position="241"/>
        <end position="265"/>
    </location>
</feature>
<gene>
    <name evidence="2" type="ORF">GEV33_013785</name>
</gene>
<dbReference type="AlphaFoldDB" id="A0A8J6H6X4"/>
<reference evidence="2" key="1">
    <citation type="journal article" date="2020" name="J Insects Food Feed">
        <title>The yellow mealworm (Tenebrio molitor) genome: a resource for the emerging insects as food and feed industry.</title>
        <authorList>
            <person name="Eriksson T."/>
            <person name="Andere A."/>
            <person name="Kelstrup H."/>
            <person name="Emery V."/>
            <person name="Picard C."/>
        </authorList>
    </citation>
    <scope>NUCLEOTIDE SEQUENCE</scope>
    <source>
        <strain evidence="2">Stoneville</strain>
        <tissue evidence="2">Whole head</tissue>
    </source>
</reference>
<evidence type="ECO:0000313" key="2">
    <source>
        <dbReference type="EMBL" id="KAH0809006.1"/>
    </source>
</evidence>
<organism evidence="2 3">
    <name type="scientific">Tenebrio molitor</name>
    <name type="common">Yellow mealworm beetle</name>
    <dbReference type="NCBI Taxonomy" id="7067"/>
    <lineage>
        <taxon>Eukaryota</taxon>
        <taxon>Metazoa</taxon>
        <taxon>Ecdysozoa</taxon>
        <taxon>Arthropoda</taxon>
        <taxon>Hexapoda</taxon>
        <taxon>Insecta</taxon>
        <taxon>Pterygota</taxon>
        <taxon>Neoptera</taxon>
        <taxon>Endopterygota</taxon>
        <taxon>Coleoptera</taxon>
        <taxon>Polyphaga</taxon>
        <taxon>Cucujiformia</taxon>
        <taxon>Tenebrionidae</taxon>
        <taxon>Tenebrio</taxon>
    </lineage>
</organism>
<evidence type="ECO:0000256" key="1">
    <source>
        <dbReference type="SAM" id="MobiDB-lite"/>
    </source>
</evidence>
<sequence>MEMAVRRETLMTPVVATDAGRRTGNPAPGHRSADRTSGRSHSLFSPAVIVGAPSHAGFNAAPTSTLLIGVIIATDCQPMRFENSLLTQLLGLCDGMRVWRISTESSSVSNVATSDTGLACRSRLVDKLRGEASWIKSGDNCRFIRQQNIEMGLLRLVKKAGMFRTSTNSYREEFSNIVAVMQMRAIKQIKSGWCLEGNGRVESNNVGFVCDKANLIRERAPFPVTGEKYLTMNVISKVGGGGGGGSGGASEFGQRPVPEIKRRPQ</sequence>
<keyword evidence="3" id="KW-1185">Reference proteome</keyword>
<proteinExistence type="predicted"/>
<name>A0A8J6H6X4_TENMO</name>
<dbReference type="EMBL" id="JABDTM020028398">
    <property type="protein sequence ID" value="KAH0809006.1"/>
    <property type="molecule type" value="Genomic_DNA"/>
</dbReference>
<evidence type="ECO:0000313" key="3">
    <source>
        <dbReference type="Proteomes" id="UP000719412"/>
    </source>
</evidence>
<comment type="caution">
    <text evidence="2">The sequence shown here is derived from an EMBL/GenBank/DDBJ whole genome shotgun (WGS) entry which is preliminary data.</text>
</comment>
<feature type="region of interest" description="Disordered" evidence="1">
    <location>
        <begin position="16"/>
        <end position="40"/>
    </location>
</feature>
<accession>A0A8J6H6X4</accession>
<protein>
    <submittedName>
        <fullName evidence="2">Uncharacterized protein</fullName>
    </submittedName>
</protein>
<dbReference type="Proteomes" id="UP000719412">
    <property type="component" value="Unassembled WGS sequence"/>
</dbReference>